<sequence length="97" mass="10639">MTTRLTKIARSEKPAHQQVHADELAIGEIWREKVKVVVSKITAPRVTAERWRWFAKQAGSRVTLGRGTRAALLLGPGFKSKDEAIAALMGTTSRGDA</sequence>
<accession>A0A6J5CDQ5</accession>
<proteinExistence type="predicted"/>
<organism evidence="1 2">
    <name type="scientific">Paraburkholderia phenoliruptrix</name>
    <dbReference type="NCBI Taxonomy" id="252970"/>
    <lineage>
        <taxon>Bacteria</taxon>
        <taxon>Pseudomonadati</taxon>
        <taxon>Pseudomonadota</taxon>
        <taxon>Betaproteobacteria</taxon>
        <taxon>Burkholderiales</taxon>
        <taxon>Burkholderiaceae</taxon>
        <taxon>Paraburkholderia</taxon>
    </lineage>
</organism>
<gene>
    <name evidence="1" type="ORF">LMG22037_05777</name>
</gene>
<evidence type="ECO:0000313" key="1">
    <source>
        <dbReference type="EMBL" id="CAB3733225.1"/>
    </source>
</evidence>
<dbReference type="RefSeq" id="WP_035482970.1">
    <property type="nucleotide sequence ID" value="NZ_CADFGL010000043.1"/>
</dbReference>
<dbReference type="AlphaFoldDB" id="A0A6J5CDQ5"/>
<dbReference type="EMBL" id="CADIKB010000046">
    <property type="protein sequence ID" value="CAB3733225.1"/>
    <property type="molecule type" value="Genomic_DNA"/>
</dbReference>
<protein>
    <submittedName>
        <fullName evidence="1">Uncharacterized protein</fullName>
    </submittedName>
</protein>
<reference evidence="1 2" key="1">
    <citation type="submission" date="2020-04" db="EMBL/GenBank/DDBJ databases">
        <authorList>
            <person name="De Canck E."/>
        </authorList>
    </citation>
    <scope>NUCLEOTIDE SEQUENCE [LARGE SCALE GENOMIC DNA]</scope>
    <source>
        <strain evidence="1 2">LMG 22037</strain>
    </source>
</reference>
<dbReference type="Proteomes" id="UP000494249">
    <property type="component" value="Unassembled WGS sequence"/>
</dbReference>
<name>A0A6J5CDQ5_9BURK</name>
<evidence type="ECO:0000313" key="2">
    <source>
        <dbReference type="Proteomes" id="UP000494249"/>
    </source>
</evidence>